<reference evidence="2 3" key="1">
    <citation type="submission" date="2018-09" db="EMBL/GenBank/DDBJ databases">
        <authorList>
            <person name="Livingstone P.G."/>
            <person name="Whitworth D.E."/>
        </authorList>
    </citation>
    <scope>NUCLEOTIDE SEQUENCE [LARGE SCALE GENOMIC DNA]</scope>
    <source>
        <strain evidence="2 3">CA031B</strain>
    </source>
</reference>
<proteinExistence type="predicted"/>
<dbReference type="Proteomes" id="UP000278907">
    <property type="component" value="Unassembled WGS sequence"/>
</dbReference>
<keyword evidence="1" id="KW-0472">Membrane</keyword>
<name>A0ABX9Q3Y2_9BACT</name>
<evidence type="ECO:0000313" key="3">
    <source>
        <dbReference type="Proteomes" id="UP000278907"/>
    </source>
</evidence>
<keyword evidence="1" id="KW-1133">Transmembrane helix</keyword>
<comment type="caution">
    <text evidence="2">The sequence shown here is derived from an EMBL/GenBank/DDBJ whole genome shotgun (WGS) entry which is preliminary data.</text>
</comment>
<evidence type="ECO:0000256" key="1">
    <source>
        <dbReference type="SAM" id="Phobius"/>
    </source>
</evidence>
<sequence>MADEMRDRTLRGRDLAGLGGMLTGTVVVGLVLGLLADSAADSSPLWTLVGIFAGIVAGGIGFWLRVRSVLK</sequence>
<dbReference type="EMBL" id="RAWI01000971">
    <property type="protein sequence ID" value="RKH83804.1"/>
    <property type="molecule type" value="Genomic_DNA"/>
</dbReference>
<evidence type="ECO:0008006" key="4">
    <source>
        <dbReference type="Google" id="ProtNLM"/>
    </source>
</evidence>
<feature type="transmembrane region" description="Helical" evidence="1">
    <location>
        <begin position="15"/>
        <end position="36"/>
    </location>
</feature>
<accession>A0ABX9Q3Y2</accession>
<dbReference type="InterPro" id="IPR032820">
    <property type="entry name" value="ATPase_put"/>
</dbReference>
<dbReference type="Pfam" id="PF09527">
    <property type="entry name" value="ATPase_gene1"/>
    <property type="match status" value="1"/>
</dbReference>
<feature type="transmembrane region" description="Helical" evidence="1">
    <location>
        <begin position="48"/>
        <end position="66"/>
    </location>
</feature>
<organism evidence="2 3">
    <name type="scientific">Corallococcus praedator</name>
    <dbReference type="NCBI Taxonomy" id="2316724"/>
    <lineage>
        <taxon>Bacteria</taxon>
        <taxon>Pseudomonadati</taxon>
        <taxon>Myxococcota</taxon>
        <taxon>Myxococcia</taxon>
        <taxon>Myxococcales</taxon>
        <taxon>Cystobacterineae</taxon>
        <taxon>Myxococcaceae</taxon>
        <taxon>Corallococcus</taxon>
    </lineage>
</organism>
<gene>
    <name evidence="2" type="ORF">D7Y13_42685</name>
</gene>
<protein>
    <recommendedName>
        <fullName evidence="4">AtpZ/AtpI family protein</fullName>
    </recommendedName>
</protein>
<evidence type="ECO:0000313" key="2">
    <source>
        <dbReference type="EMBL" id="RKH83804.1"/>
    </source>
</evidence>
<keyword evidence="3" id="KW-1185">Reference proteome</keyword>
<keyword evidence="1" id="KW-0812">Transmembrane</keyword>